<dbReference type="InterPro" id="IPR018163">
    <property type="entry name" value="Thr/Ala-tRNA-synth_IIc_edit"/>
</dbReference>
<dbReference type="InterPro" id="IPR018165">
    <property type="entry name" value="Ala-tRNA-synth_IIc_core"/>
</dbReference>
<comment type="caution">
    <text evidence="5">The sequence shown here is derived from an EMBL/GenBank/DDBJ whole genome shotgun (WGS) entry which is preliminary data.</text>
</comment>
<dbReference type="GO" id="GO:0005524">
    <property type="term" value="F:ATP binding"/>
    <property type="evidence" value="ECO:0007669"/>
    <property type="project" value="InterPro"/>
</dbReference>
<proteinExistence type="inferred from homology"/>
<dbReference type="SUPFAM" id="SSF55186">
    <property type="entry name" value="ThrRS/AlaRS common domain"/>
    <property type="match status" value="1"/>
</dbReference>
<evidence type="ECO:0000256" key="3">
    <source>
        <dbReference type="ARBA" id="ARBA00008429"/>
    </source>
</evidence>
<dbReference type="AlphaFoldDB" id="A0A2H9TIY2"/>
<protein>
    <recommendedName>
        <fullName evidence="4">Alanyl-transfer RNA synthetases family profile domain-containing protein</fullName>
    </recommendedName>
</protein>
<gene>
    <name evidence="5" type="ORF">PSACC_02468</name>
</gene>
<dbReference type="EMBL" id="MTSL01000164">
    <property type="protein sequence ID" value="PJF17719.1"/>
    <property type="molecule type" value="Genomic_DNA"/>
</dbReference>
<name>A0A2H9TIY2_9FUNG</name>
<dbReference type="PANTHER" id="PTHR43462">
    <property type="entry name" value="ALANYL-TRNA EDITING PROTEIN"/>
    <property type="match status" value="1"/>
</dbReference>
<evidence type="ECO:0000313" key="6">
    <source>
        <dbReference type="Proteomes" id="UP000240830"/>
    </source>
</evidence>
<comment type="subcellular location">
    <subcellularLocation>
        <location evidence="2">Cytoplasm</location>
    </subcellularLocation>
</comment>
<dbReference type="InterPro" id="IPR012947">
    <property type="entry name" value="tRNA_SAD"/>
</dbReference>
<dbReference type="InterPro" id="IPR018164">
    <property type="entry name" value="Ala-tRNA-synth_IIc_N"/>
</dbReference>
<dbReference type="GO" id="GO:0005737">
    <property type="term" value="C:cytoplasm"/>
    <property type="evidence" value="ECO:0007669"/>
    <property type="project" value="UniProtKB-SubCell"/>
</dbReference>
<dbReference type="GO" id="GO:0003676">
    <property type="term" value="F:nucleic acid binding"/>
    <property type="evidence" value="ECO:0007669"/>
    <property type="project" value="InterPro"/>
</dbReference>
<dbReference type="GO" id="GO:0004813">
    <property type="term" value="F:alanine-tRNA ligase activity"/>
    <property type="evidence" value="ECO:0007669"/>
    <property type="project" value="InterPro"/>
</dbReference>
<comment type="cofactor">
    <cofactor evidence="1">
        <name>Zn(2+)</name>
        <dbReference type="ChEBI" id="CHEBI:29105"/>
    </cofactor>
</comment>
<evidence type="ECO:0000313" key="5">
    <source>
        <dbReference type="EMBL" id="PJF17719.1"/>
    </source>
</evidence>
<dbReference type="GO" id="GO:0006419">
    <property type="term" value="P:alanyl-tRNA aminoacylation"/>
    <property type="evidence" value="ECO:0007669"/>
    <property type="project" value="InterPro"/>
</dbReference>
<accession>A0A2H9TIY2</accession>
<dbReference type="Gene3D" id="3.30.980.10">
    <property type="entry name" value="Threonyl-trna Synthetase, Chain A, domain 2"/>
    <property type="match status" value="1"/>
</dbReference>
<dbReference type="InterPro" id="IPR051335">
    <property type="entry name" value="Alanyl-tRNA_Editing_Enzymes"/>
</dbReference>
<sequence>MRTELVYQNDMNLFTLTAKIISYIVKEDSKAVMILDQTIFYPQGGGQPSDVGTIKSQSGLFKVKMAKMNPETGQVEHEGVIDQGIFAVDEEVSLDVDGAARLLHSRLHSAGHLLDHAIQSLSIPLKGTKGYHFPAGPYVEYIPTGDIDLTSTGLDLLKKNIETRSHEMIAEKRPITVVTSKLEDLETTVRETLPEKARNAEFVRLVHFEGAPIPGPCGGTHVTNTSEIGNFVIKKVSFKANALRIAYKCE</sequence>
<evidence type="ECO:0000256" key="2">
    <source>
        <dbReference type="ARBA" id="ARBA00004496"/>
    </source>
</evidence>
<dbReference type="STRING" id="1246581.A0A2H9TIY2"/>
<feature type="domain" description="Alanyl-transfer RNA synthetases family profile" evidence="4">
    <location>
        <begin position="1"/>
        <end position="244"/>
    </location>
</feature>
<comment type="similarity">
    <text evidence="3">Belongs to the class-II aminoacyl-tRNA synthetase family. Alax-L subfamily.</text>
</comment>
<keyword evidence="6" id="KW-1185">Reference proteome</keyword>
<dbReference type="Gene3D" id="2.40.30.130">
    <property type="match status" value="1"/>
</dbReference>
<dbReference type="InterPro" id="IPR009000">
    <property type="entry name" value="Transl_B-barrel_sf"/>
</dbReference>
<dbReference type="Proteomes" id="UP000240830">
    <property type="component" value="Unassembled WGS sequence"/>
</dbReference>
<dbReference type="SUPFAM" id="SSF50447">
    <property type="entry name" value="Translation proteins"/>
    <property type="match status" value="1"/>
</dbReference>
<organism evidence="5 6">
    <name type="scientific">Paramicrosporidium saccamoebae</name>
    <dbReference type="NCBI Taxonomy" id="1246581"/>
    <lineage>
        <taxon>Eukaryota</taxon>
        <taxon>Fungi</taxon>
        <taxon>Fungi incertae sedis</taxon>
        <taxon>Cryptomycota</taxon>
        <taxon>Cryptomycota incertae sedis</taxon>
        <taxon>Paramicrosporidium</taxon>
    </lineage>
</organism>
<dbReference type="PANTHER" id="PTHR43462:SF2">
    <property type="entry name" value="THREONYL AND ALANYL TRNA SYNTHETASE SECOND ADDITIONAL DOMAIN-CONTAINING PROTEIN"/>
    <property type="match status" value="1"/>
</dbReference>
<dbReference type="PROSITE" id="PS50860">
    <property type="entry name" value="AA_TRNA_LIGASE_II_ALA"/>
    <property type="match status" value="1"/>
</dbReference>
<dbReference type="Pfam" id="PF01411">
    <property type="entry name" value="tRNA-synt_2c"/>
    <property type="match status" value="1"/>
</dbReference>
<reference evidence="5 6" key="1">
    <citation type="submission" date="2016-10" db="EMBL/GenBank/DDBJ databases">
        <title>The genome of Paramicrosporidium saccamoebae is the missing link in understanding Cryptomycota and Microsporidia evolution.</title>
        <authorList>
            <person name="Quandt C.A."/>
            <person name="Beaudet D."/>
            <person name="Corsaro D."/>
            <person name="Michel R."/>
            <person name="Corradi N."/>
            <person name="James T."/>
        </authorList>
    </citation>
    <scope>NUCLEOTIDE SEQUENCE [LARGE SCALE GENOMIC DNA]</scope>
    <source>
        <strain evidence="5 6">KSL3</strain>
    </source>
</reference>
<evidence type="ECO:0000259" key="4">
    <source>
        <dbReference type="PROSITE" id="PS50860"/>
    </source>
</evidence>
<evidence type="ECO:0000256" key="1">
    <source>
        <dbReference type="ARBA" id="ARBA00001947"/>
    </source>
</evidence>
<dbReference type="SMART" id="SM00863">
    <property type="entry name" value="tRNA_SAD"/>
    <property type="match status" value="1"/>
</dbReference>
<dbReference type="OrthoDB" id="288942at2759"/>
<dbReference type="Pfam" id="PF07973">
    <property type="entry name" value="tRNA_SAD"/>
    <property type="match status" value="1"/>
</dbReference>